<name>A0ACC3NYP7_9PEZI</name>
<keyword evidence="2" id="KW-1185">Reference proteome</keyword>
<organism evidence="1 2">
    <name type="scientific">Vermiconidia calcicola</name>
    <dbReference type="NCBI Taxonomy" id="1690605"/>
    <lineage>
        <taxon>Eukaryota</taxon>
        <taxon>Fungi</taxon>
        <taxon>Dikarya</taxon>
        <taxon>Ascomycota</taxon>
        <taxon>Pezizomycotina</taxon>
        <taxon>Dothideomycetes</taxon>
        <taxon>Dothideomycetidae</taxon>
        <taxon>Mycosphaerellales</taxon>
        <taxon>Extremaceae</taxon>
        <taxon>Vermiconidia</taxon>
    </lineage>
</organism>
<evidence type="ECO:0000313" key="2">
    <source>
        <dbReference type="Proteomes" id="UP001281147"/>
    </source>
</evidence>
<reference evidence="1" key="1">
    <citation type="submission" date="2023-07" db="EMBL/GenBank/DDBJ databases">
        <title>Black Yeasts Isolated from many extreme environments.</title>
        <authorList>
            <person name="Coleine C."/>
            <person name="Stajich J.E."/>
            <person name="Selbmann L."/>
        </authorList>
    </citation>
    <scope>NUCLEOTIDE SEQUENCE</scope>
    <source>
        <strain evidence="1">CCFEE 5714</strain>
    </source>
</reference>
<protein>
    <submittedName>
        <fullName evidence="1">Uncharacterized protein</fullName>
    </submittedName>
</protein>
<dbReference type="EMBL" id="JAUTXU010000002">
    <property type="protein sequence ID" value="KAK3725529.1"/>
    <property type="molecule type" value="Genomic_DNA"/>
</dbReference>
<gene>
    <name evidence="1" type="ORF">LTR37_000499</name>
</gene>
<accession>A0ACC3NYP7</accession>
<proteinExistence type="predicted"/>
<dbReference type="Proteomes" id="UP001281147">
    <property type="component" value="Unassembled WGS sequence"/>
</dbReference>
<evidence type="ECO:0000313" key="1">
    <source>
        <dbReference type="EMBL" id="KAK3725529.1"/>
    </source>
</evidence>
<sequence length="210" mass="24619">MALLSKDADAMSSEQQITITANGLTVNLPFDIVKDMGNQRSEQELERLKRHITYLQNRNTLLLRLPAELRNYIYELVIRDRLQNRDKHPWQPTLAQCVKPPLLSTSQQLRYEGQRLYFGKFMTTERYDRSRNEWRTLPAEEASRLALCPIKLPRVLYRHLNHWPLVKQWVVRDAYQAYLVYPAGKLPPVGDLGVVGYLWAEHKASGNYNR</sequence>
<comment type="caution">
    <text evidence="1">The sequence shown here is derived from an EMBL/GenBank/DDBJ whole genome shotgun (WGS) entry which is preliminary data.</text>
</comment>